<dbReference type="SMART" id="SM00398">
    <property type="entry name" value="HMG"/>
    <property type="match status" value="1"/>
</dbReference>
<feature type="domain" description="HMG box" evidence="4">
    <location>
        <begin position="23"/>
        <end position="93"/>
    </location>
</feature>
<name>A0A0G4IEK9_9ALVE</name>
<gene>
    <name evidence="5" type="ORF">Cvel_2419</name>
</gene>
<dbReference type="VEuPathDB" id="CryptoDB:Cvel_2419"/>
<dbReference type="GO" id="GO:0003677">
    <property type="term" value="F:DNA binding"/>
    <property type="evidence" value="ECO:0007669"/>
    <property type="project" value="UniProtKB-UniRule"/>
</dbReference>
<dbReference type="Pfam" id="PF00505">
    <property type="entry name" value="HMG_box"/>
    <property type="match status" value="1"/>
</dbReference>
<dbReference type="InterPro" id="IPR009071">
    <property type="entry name" value="HMG_box_dom"/>
</dbReference>
<feature type="compositionally biased region" description="Basic residues" evidence="3">
    <location>
        <begin position="1"/>
        <end position="16"/>
    </location>
</feature>
<dbReference type="AlphaFoldDB" id="A0A0G4IEK9"/>
<feature type="DNA-binding region" description="HMG box" evidence="2">
    <location>
        <begin position="23"/>
        <end position="93"/>
    </location>
</feature>
<feature type="region of interest" description="Disordered" evidence="3">
    <location>
        <begin position="1"/>
        <end position="27"/>
    </location>
</feature>
<dbReference type="PANTHER" id="PTHR48112">
    <property type="entry name" value="HIGH MOBILITY GROUP PROTEIN DSP1"/>
    <property type="match status" value="1"/>
</dbReference>
<evidence type="ECO:0000256" key="3">
    <source>
        <dbReference type="SAM" id="MobiDB-lite"/>
    </source>
</evidence>
<reference evidence="5" key="1">
    <citation type="submission" date="2014-11" db="EMBL/GenBank/DDBJ databases">
        <authorList>
            <person name="Otto D Thomas"/>
            <person name="Naeem Raeece"/>
        </authorList>
    </citation>
    <scope>NUCLEOTIDE SEQUENCE</scope>
</reference>
<evidence type="ECO:0000313" key="5">
    <source>
        <dbReference type="EMBL" id="CEM55668.1"/>
    </source>
</evidence>
<dbReference type="Gene3D" id="1.10.30.10">
    <property type="entry name" value="High mobility group box domain"/>
    <property type="match status" value="1"/>
</dbReference>
<evidence type="ECO:0000256" key="2">
    <source>
        <dbReference type="PROSITE-ProRule" id="PRU00267"/>
    </source>
</evidence>
<dbReference type="GO" id="GO:0005634">
    <property type="term" value="C:nucleus"/>
    <property type="evidence" value="ECO:0007669"/>
    <property type="project" value="UniProtKB-UniRule"/>
</dbReference>
<dbReference type="PROSITE" id="PS50118">
    <property type="entry name" value="HMG_BOX_2"/>
    <property type="match status" value="1"/>
</dbReference>
<proteinExistence type="predicted"/>
<dbReference type="SUPFAM" id="SSF47095">
    <property type="entry name" value="HMG-box"/>
    <property type="match status" value="1"/>
</dbReference>
<evidence type="ECO:0000256" key="1">
    <source>
        <dbReference type="ARBA" id="ARBA00023125"/>
    </source>
</evidence>
<keyword evidence="2" id="KW-0539">Nucleus</keyword>
<dbReference type="InterPro" id="IPR036910">
    <property type="entry name" value="HMG_box_dom_sf"/>
</dbReference>
<dbReference type="PRINTS" id="PR00886">
    <property type="entry name" value="HIGHMOBLTY12"/>
</dbReference>
<sequence>MVKGKKASSPAKKTKVKKDPNAPKKPRSAYILFTADKRAEITKKTPALAKEITKVAKMCGEAWGKLKDADKKKYQDLAVKDKARYEKEMKSYKPKK</sequence>
<organism evidence="5">
    <name type="scientific">Chromera velia CCMP2878</name>
    <dbReference type="NCBI Taxonomy" id="1169474"/>
    <lineage>
        <taxon>Eukaryota</taxon>
        <taxon>Sar</taxon>
        <taxon>Alveolata</taxon>
        <taxon>Colpodellida</taxon>
        <taxon>Chromeraceae</taxon>
        <taxon>Chromera</taxon>
    </lineage>
</organism>
<dbReference type="InterPro" id="IPR050342">
    <property type="entry name" value="HMGB"/>
</dbReference>
<accession>A0A0G4IEK9</accession>
<keyword evidence="1 2" id="KW-0238">DNA-binding</keyword>
<evidence type="ECO:0000259" key="4">
    <source>
        <dbReference type="PROSITE" id="PS50118"/>
    </source>
</evidence>
<protein>
    <recommendedName>
        <fullName evidence="4">HMG box domain-containing protein</fullName>
    </recommendedName>
</protein>
<dbReference type="EMBL" id="CDMZ01005898">
    <property type="protein sequence ID" value="CEM55668.1"/>
    <property type="molecule type" value="Genomic_DNA"/>
</dbReference>